<dbReference type="AlphaFoldDB" id="W2TE12"/>
<evidence type="ECO:0000313" key="1">
    <source>
        <dbReference type="EMBL" id="ETN79431.1"/>
    </source>
</evidence>
<dbReference type="Proteomes" id="UP000053676">
    <property type="component" value="Unassembled WGS sequence"/>
</dbReference>
<protein>
    <submittedName>
        <fullName evidence="1">Uncharacterized protein</fullName>
    </submittedName>
</protein>
<proteinExistence type="predicted"/>
<dbReference type="KEGG" id="nai:NECAME_09834"/>
<name>W2TE12_NECAM</name>
<sequence>MKALADIRRKRCPAVMGCARSEASDGPESKHCVLQHFFIDRWIPNAETNQQTAEFLFVHIYKQRPHVFLQIENASPFLVGSEHNFVLISKFRQALEEVFRKLLYCSARFKKQKLLCDTKTTTYRLSKEFGDALNPTFTSFVSSAGLIFAELCLPKTLNQDYTVVFKRLHVCRCRRHIKFYVHTRQIAVVSRPPHTAFSLTSTKPTTIQNRFYLCMDPDKNVTSEDTE</sequence>
<reference evidence="2" key="1">
    <citation type="journal article" date="2014" name="Nat. Genet.">
        <title>Genome of the human hookworm Necator americanus.</title>
        <authorList>
            <person name="Tang Y.T."/>
            <person name="Gao X."/>
            <person name="Rosa B.A."/>
            <person name="Abubucker S."/>
            <person name="Hallsworth-Pepin K."/>
            <person name="Martin J."/>
            <person name="Tyagi R."/>
            <person name="Heizer E."/>
            <person name="Zhang X."/>
            <person name="Bhonagiri-Palsikar V."/>
            <person name="Minx P."/>
            <person name="Warren W.C."/>
            <person name="Wang Q."/>
            <person name="Zhan B."/>
            <person name="Hotez P.J."/>
            <person name="Sternberg P.W."/>
            <person name="Dougall A."/>
            <person name="Gaze S.T."/>
            <person name="Mulvenna J."/>
            <person name="Sotillo J."/>
            <person name="Ranganathan S."/>
            <person name="Rabelo E.M."/>
            <person name="Wilson R.K."/>
            <person name="Felgner P.L."/>
            <person name="Bethony J."/>
            <person name="Hawdon J.M."/>
            <person name="Gasser R.B."/>
            <person name="Loukas A."/>
            <person name="Mitreva M."/>
        </authorList>
    </citation>
    <scope>NUCLEOTIDE SEQUENCE [LARGE SCALE GENOMIC DNA]</scope>
</reference>
<organism evidence="1 2">
    <name type="scientific">Necator americanus</name>
    <name type="common">Human hookworm</name>
    <dbReference type="NCBI Taxonomy" id="51031"/>
    <lineage>
        <taxon>Eukaryota</taxon>
        <taxon>Metazoa</taxon>
        <taxon>Ecdysozoa</taxon>
        <taxon>Nematoda</taxon>
        <taxon>Chromadorea</taxon>
        <taxon>Rhabditida</taxon>
        <taxon>Rhabditina</taxon>
        <taxon>Rhabditomorpha</taxon>
        <taxon>Strongyloidea</taxon>
        <taxon>Ancylostomatidae</taxon>
        <taxon>Bunostominae</taxon>
        <taxon>Necator</taxon>
    </lineage>
</organism>
<accession>W2TE12</accession>
<gene>
    <name evidence="1" type="ORF">NECAME_09834</name>
</gene>
<dbReference type="EMBL" id="KI659490">
    <property type="protein sequence ID" value="ETN79431.1"/>
    <property type="molecule type" value="Genomic_DNA"/>
</dbReference>
<evidence type="ECO:0000313" key="2">
    <source>
        <dbReference type="Proteomes" id="UP000053676"/>
    </source>
</evidence>
<keyword evidence="2" id="KW-1185">Reference proteome</keyword>